<dbReference type="PROSITE" id="PS50082">
    <property type="entry name" value="WD_REPEATS_2"/>
    <property type="match status" value="3"/>
</dbReference>
<reference evidence="5 6" key="1">
    <citation type="submission" date="2024-02" db="EMBL/GenBank/DDBJ databases">
        <title>De novo assembly and annotation of 12 fungi associated with fruit tree decline syndrome in Ontario, Canada.</title>
        <authorList>
            <person name="Sulman M."/>
            <person name="Ellouze W."/>
            <person name="Ilyukhin E."/>
        </authorList>
    </citation>
    <scope>NUCLEOTIDE SEQUENCE [LARGE SCALE GENOMIC DNA]</scope>
    <source>
        <strain evidence="5 6">M169</strain>
    </source>
</reference>
<dbReference type="InterPro" id="IPR015943">
    <property type="entry name" value="WD40/YVTN_repeat-like_dom_sf"/>
</dbReference>
<keyword evidence="6" id="KW-1185">Reference proteome</keyword>
<sequence>MRTTRKARGDVDSIHDSESEFNGESRMDGSDARVFSDMADAGGFIPRHKEPPRYIRIRANNKKHQEREFNRMFLAQELVGTHPSLNGDDGAQAASKVPIVTVSVAGAGGRRRERTGGAIWATEFSKDGKYLAAAGKDTVVRMWAVISTHEERRAQEEEEAATCPVGERLSTPVFVERPFRELSGHVNEILDLSWSKNNFLLSTSMDKSVRLWHTSRDECLCAFKHKDVVTKVAFHPTDDRFFLAGSLDMTLRLWSIPDKTVAYSVRLPDLITAVAFTPDGKLAIAGLLNGLCMVYDTEGLKFHSQIHAKSSRGKNSKGSKITGIQTMAMPLTSGGSGGTEPGEVKIMISTNDSRIRIYNLKDGSLDVKFKGHENVCTQISASFSDDAQYVISGSENRKTFIWKVGAAAAGDSNKQPSESFDAHGDIVTTALFAPAKTRQLLSESGDPIYDLCNPPPVTLMPSDETAATSSQAAPSEADSQEKAQDPDNSLSTPGLARKIEYSPAYLARKAHNGGNIIVTSDDQGIIKVFRQDCAFSKRRHESWETGSTFSRKPGGGLGPGVVRSSSIRTRTSAGSAAHSRRGSLSTGAGQPGALPPGIAWGAPGTPKLSSDMILSWRQDIEGGGGRPQSVAGSIGTPVRSERSISPGKDARQAASGSRANLAADARKQQYAMASPRIPAGANDPPGSPTNSVASGRLRPKTANAVDTKMTSGSSPLHPTNEEGTEADDNQRREEPTQGKPRPSTARDRKGSKKAEDAPTPPPVPSFSFRSAEDGPEELRLDPAGASYGFWNLNRWKGLASLRGSNGDGKSSAGGKGHQRTASDAVTPAAEDREAASEGPVRASRSSTMPLSPAGDNRPPAPGFERRPADVQRGGSHLSTMTTHEENRLAPADSVVSKLSSELTSDSEAGRRSSEDGDDVPCRKCGAKKFRPKKVQGRQRLVCGRCGSVVYDESK</sequence>
<protein>
    <recommendedName>
        <fullName evidence="7">WD repeat domain-containing protein</fullName>
    </recommendedName>
</protein>
<dbReference type="Proteomes" id="UP001430848">
    <property type="component" value="Unassembled WGS sequence"/>
</dbReference>
<name>A0ABR1NQK4_DIAER</name>
<evidence type="ECO:0008006" key="7">
    <source>
        <dbReference type="Google" id="ProtNLM"/>
    </source>
</evidence>
<feature type="compositionally biased region" description="Polar residues" evidence="4">
    <location>
        <begin position="896"/>
        <end position="906"/>
    </location>
</feature>
<feature type="repeat" description="WD" evidence="3">
    <location>
        <begin position="182"/>
        <end position="222"/>
    </location>
</feature>
<evidence type="ECO:0000256" key="4">
    <source>
        <dbReference type="SAM" id="MobiDB-lite"/>
    </source>
</evidence>
<dbReference type="Gene3D" id="2.130.10.10">
    <property type="entry name" value="YVTN repeat-like/Quinoprotein amine dehydrogenase"/>
    <property type="match status" value="2"/>
</dbReference>
<keyword evidence="1 3" id="KW-0853">WD repeat</keyword>
<evidence type="ECO:0000313" key="6">
    <source>
        <dbReference type="Proteomes" id="UP001430848"/>
    </source>
</evidence>
<feature type="region of interest" description="Disordered" evidence="4">
    <location>
        <begin position="799"/>
        <end position="924"/>
    </location>
</feature>
<feature type="compositionally biased region" description="Basic and acidic residues" evidence="4">
    <location>
        <begin position="744"/>
        <end position="756"/>
    </location>
</feature>
<feature type="repeat" description="WD" evidence="3">
    <location>
        <begin position="222"/>
        <end position="264"/>
    </location>
</feature>
<dbReference type="InterPro" id="IPR036322">
    <property type="entry name" value="WD40_repeat_dom_sf"/>
</dbReference>
<dbReference type="EMBL" id="JAKNSF020000148">
    <property type="protein sequence ID" value="KAK7711155.1"/>
    <property type="molecule type" value="Genomic_DNA"/>
</dbReference>
<dbReference type="PANTHER" id="PTHR14221">
    <property type="entry name" value="WD REPEAT DOMAIN 44"/>
    <property type="match status" value="1"/>
</dbReference>
<feature type="compositionally biased region" description="Low complexity" evidence="4">
    <location>
        <begin position="560"/>
        <end position="577"/>
    </location>
</feature>
<dbReference type="InterPro" id="IPR040324">
    <property type="entry name" value="WDR44/Dgr2"/>
</dbReference>
<gene>
    <name evidence="5" type="ORF">SLS63_012747</name>
</gene>
<keyword evidence="2" id="KW-0677">Repeat</keyword>
<evidence type="ECO:0000313" key="5">
    <source>
        <dbReference type="EMBL" id="KAK7711155.1"/>
    </source>
</evidence>
<feature type="region of interest" description="Disordered" evidence="4">
    <location>
        <begin position="1"/>
        <end position="30"/>
    </location>
</feature>
<feature type="compositionally biased region" description="Polar residues" evidence="4">
    <location>
        <begin position="708"/>
        <end position="717"/>
    </location>
</feature>
<dbReference type="SMART" id="SM00320">
    <property type="entry name" value="WD40"/>
    <property type="match status" value="6"/>
</dbReference>
<proteinExistence type="predicted"/>
<accession>A0ABR1NQK4</accession>
<evidence type="ECO:0000256" key="2">
    <source>
        <dbReference type="ARBA" id="ARBA00022737"/>
    </source>
</evidence>
<feature type="region of interest" description="Disordered" evidence="4">
    <location>
        <begin position="540"/>
        <end position="606"/>
    </location>
</feature>
<comment type="caution">
    <text evidence="5">The sequence shown here is derived from an EMBL/GenBank/DDBJ whole genome shotgun (WGS) entry which is preliminary data.</text>
</comment>
<dbReference type="Pfam" id="PF00400">
    <property type="entry name" value="WD40"/>
    <property type="match status" value="4"/>
</dbReference>
<dbReference type="InterPro" id="IPR001680">
    <property type="entry name" value="WD40_rpt"/>
</dbReference>
<evidence type="ECO:0000256" key="3">
    <source>
        <dbReference type="PROSITE-ProRule" id="PRU00221"/>
    </source>
</evidence>
<feature type="compositionally biased region" description="Basic and acidic residues" evidence="4">
    <location>
        <begin position="7"/>
        <end position="30"/>
    </location>
</feature>
<feature type="region of interest" description="Disordered" evidence="4">
    <location>
        <begin position="618"/>
        <end position="783"/>
    </location>
</feature>
<organism evidence="5 6">
    <name type="scientific">Diaporthe eres</name>
    <name type="common">Phomopsis oblonga</name>
    <dbReference type="NCBI Taxonomy" id="83184"/>
    <lineage>
        <taxon>Eukaryota</taxon>
        <taxon>Fungi</taxon>
        <taxon>Dikarya</taxon>
        <taxon>Ascomycota</taxon>
        <taxon>Pezizomycotina</taxon>
        <taxon>Sordariomycetes</taxon>
        <taxon>Sordariomycetidae</taxon>
        <taxon>Diaporthales</taxon>
        <taxon>Diaporthaceae</taxon>
        <taxon>Diaporthe</taxon>
        <taxon>Diaporthe eres species complex</taxon>
    </lineage>
</organism>
<feature type="repeat" description="WD" evidence="3">
    <location>
        <begin position="119"/>
        <end position="153"/>
    </location>
</feature>
<dbReference type="SUPFAM" id="SSF50978">
    <property type="entry name" value="WD40 repeat-like"/>
    <property type="match status" value="1"/>
</dbReference>
<evidence type="ECO:0000256" key="1">
    <source>
        <dbReference type="ARBA" id="ARBA00022574"/>
    </source>
</evidence>
<dbReference type="PROSITE" id="PS50294">
    <property type="entry name" value="WD_REPEATS_REGION"/>
    <property type="match status" value="2"/>
</dbReference>
<feature type="compositionally biased region" description="Basic and acidic residues" evidence="4">
    <location>
        <begin position="770"/>
        <end position="780"/>
    </location>
</feature>
<feature type="region of interest" description="Disordered" evidence="4">
    <location>
        <begin position="452"/>
        <end position="495"/>
    </location>
</feature>
<dbReference type="PANTHER" id="PTHR14221:SF0">
    <property type="entry name" value="WD REPEAT-CONTAINING PROTEIN 44"/>
    <property type="match status" value="1"/>
</dbReference>